<feature type="transmembrane region" description="Helical" evidence="6">
    <location>
        <begin position="508"/>
        <end position="526"/>
    </location>
</feature>
<organism evidence="8 9">
    <name type="scientific">Hallella faecis</name>
    <dbReference type="NCBI Taxonomy" id="2841596"/>
    <lineage>
        <taxon>Bacteria</taxon>
        <taxon>Pseudomonadati</taxon>
        <taxon>Bacteroidota</taxon>
        <taxon>Bacteroidia</taxon>
        <taxon>Bacteroidales</taxon>
        <taxon>Prevotellaceae</taxon>
        <taxon>Hallella</taxon>
    </lineage>
</organism>
<accession>A0ABV1FM79</accession>
<evidence type="ECO:0000256" key="6">
    <source>
        <dbReference type="SAM" id="Phobius"/>
    </source>
</evidence>
<protein>
    <submittedName>
        <fullName evidence="8">DUF6080 domain-containing protein</fullName>
    </submittedName>
</protein>
<dbReference type="Proteomes" id="UP001487296">
    <property type="component" value="Unassembled WGS sequence"/>
</dbReference>
<feature type="transmembrane region" description="Helical" evidence="6">
    <location>
        <begin position="151"/>
        <end position="173"/>
    </location>
</feature>
<dbReference type="Pfam" id="PF19558">
    <property type="entry name" value="DUF6080"/>
    <property type="match status" value="1"/>
</dbReference>
<evidence type="ECO:0000313" key="9">
    <source>
        <dbReference type="Proteomes" id="UP001487296"/>
    </source>
</evidence>
<dbReference type="PANTHER" id="PTHR38459">
    <property type="entry name" value="PROPHAGE BACTOPRENOL-LINKED GLUCOSE TRANSLOCASE HOMOLOG"/>
    <property type="match status" value="1"/>
</dbReference>
<evidence type="ECO:0000313" key="8">
    <source>
        <dbReference type="EMBL" id="MEQ2485504.1"/>
    </source>
</evidence>
<feature type="transmembrane region" description="Helical" evidence="6">
    <location>
        <begin position="363"/>
        <end position="380"/>
    </location>
</feature>
<feature type="transmembrane region" description="Helical" evidence="6">
    <location>
        <begin position="113"/>
        <end position="131"/>
    </location>
</feature>
<comment type="subcellular location">
    <subcellularLocation>
        <location evidence="1">Membrane</location>
        <topology evidence="1">Multi-pass membrane protein</topology>
    </subcellularLocation>
</comment>
<feature type="transmembrane region" description="Helical" evidence="6">
    <location>
        <begin position="276"/>
        <end position="309"/>
    </location>
</feature>
<evidence type="ECO:0000256" key="1">
    <source>
        <dbReference type="ARBA" id="ARBA00004141"/>
    </source>
</evidence>
<sequence length="613" mass="70784">MNDITNPSGNKRERWGEILRFAIVGTTAVAIQYAVYLVMIHLAHTGVNVANTMAYLVSFLFNFVASTRYTFKVKATAGRGLAFAFCHVVNYLLQLLMLNLFVEWGVGKTWAPLPMFAVCVPVNFLLVRYFLKQERLQNPFYIFRIKREERWVAIGSLLYGVLANMLVICAYWLDLSQITDNYRKVVIRVFHISGYDPISYLVLTNWSAGYNIYRHPLLAFFMWIPCQINQGLMALTGVNCDMAVMAVILTFCCVYSAVFLFRILREIIGLAQTDATLLTALLFSFGYTMVVTSVPDHFCLSMFMLILTLYVAGKKMNAKHMYTKWQTVLFFIITAGISLNNGIKVFLANLFVNGKKFWKPSNLLLAVIVPSAVIWIAARWEWKTLERPNYIARQMQKKVKAEHDKEKIYKAFCDTTKLTDSTQIAKAVDGIIKKKIRAKYIRDHKKAWNLHKGKPIDKSEFGSWTDISTPRDSSLVENIFGEPIQLHQDYVLKDVLVNRPVLVQYRWVWNYVVEGVVALLFLVGIWCGRKSRYMWLVMSFFGFDMFIHFVLGFGLNEVYIMSPHWLFAIPIAMAYLAQRVETTRLRVPLRVLTLLLTLYLLVWNAVLYIDYML</sequence>
<feature type="transmembrane region" description="Helical" evidence="6">
    <location>
        <begin position="329"/>
        <end position="351"/>
    </location>
</feature>
<dbReference type="Pfam" id="PF04138">
    <property type="entry name" value="GtrA_DPMS_TM"/>
    <property type="match status" value="1"/>
</dbReference>
<keyword evidence="5 6" id="KW-0472">Membrane</keyword>
<proteinExistence type="inferred from homology"/>
<evidence type="ECO:0000256" key="5">
    <source>
        <dbReference type="ARBA" id="ARBA00023136"/>
    </source>
</evidence>
<keyword evidence="9" id="KW-1185">Reference proteome</keyword>
<dbReference type="InterPro" id="IPR051401">
    <property type="entry name" value="GtrA_CellWall_Glycosyl"/>
</dbReference>
<evidence type="ECO:0000256" key="2">
    <source>
        <dbReference type="ARBA" id="ARBA00009399"/>
    </source>
</evidence>
<keyword evidence="4 6" id="KW-1133">Transmembrane helix</keyword>
<gene>
    <name evidence="8" type="ORF">AAAT34_00370</name>
</gene>
<evidence type="ECO:0000256" key="4">
    <source>
        <dbReference type="ARBA" id="ARBA00022989"/>
    </source>
</evidence>
<dbReference type="InterPro" id="IPR007267">
    <property type="entry name" value="GtrA_DPMS_TM"/>
</dbReference>
<dbReference type="InterPro" id="IPR045726">
    <property type="entry name" value="DUF6080"/>
</dbReference>
<name>A0ABV1FM79_9BACT</name>
<feature type="transmembrane region" description="Helical" evidence="6">
    <location>
        <begin position="81"/>
        <end position="101"/>
    </location>
</feature>
<dbReference type="RefSeq" id="WP_215759048.1">
    <property type="nucleotide sequence ID" value="NZ_JAHKBE010000006.1"/>
</dbReference>
<feature type="transmembrane region" description="Helical" evidence="6">
    <location>
        <begin position="589"/>
        <end position="609"/>
    </location>
</feature>
<dbReference type="EMBL" id="JBBNFP010000001">
    <property type="protein sequence ID" value="MEQ2485504.1"/>
    <property type="molecule type" value="Genomic_DNA"/>
</dbReference>
<dbReference type="PANTHER" id="PTHR38459:SF1">
    <property type="entry name" value="PROPHAGE BACTOPRENOL-LINKED GLUCOSE TRANSLOCASE HOMOLOG"/>
    <property type="match status" value="1"/>
</dbReference>
<reference evidence="8 9" key="1">
    <citation type="submission" date="2024-04" db="EMBL/GenBank/DDBJ databases">
        <title>Human intestinal bacterial collection.</title>
        <authorList>
            <person name="Pauvert C."/>
            <person name="Hitch T.C.A."/>
            <person name="Clavel T."/>
        </authorList>
    </citation>
    <scope>NUCLEOTIDE SEQUENCE [LARGE SCALE GENOMIC DNA]</scope>
    <source>
        <strain evidence="8 9">CLA-AA-H145</strain>
    </source>
</reference>
<feature type="domain" description="GtrA/DPMS transmembrane" evidence="7">
    <location>
        <begin position="20"/>
        <end position="130"/>
    </location>
</feature>
<feature type="transmembrane region" description="Helical" evidence="6">
    <location>
        <begin position="21"/>
        <end position="43"/>
    </location>
</feature>
<evidence type="ECO:0000259" key="7">
    <source>
        <dbReference type="Pfam" id="PF04138"/>
    </source>
</evidence>
<evidence type="ECO:0000256" key="3">
    <source>
        <dbReference type="ARBA" id="ARBA00022692"/>
    </source>
</evidence>
<comment type="similarity">
    <text evidence="2">Belongs to the GtrA family.</text>
</comment>
<feature type="transmembrane region" description="Helical" evidence="6">
    <location>
        <begin position="242"/>
        <end position="264"/>
    </location>
</feature>
<feature type="transmembrane region" description="Helical" evidence="6">
    <location>
        <begin position="49"/>
        <end position="69"/>
    </location>
</feature>
<comment type="caution">
    <text evidence="8">The sequence shown here is derived from an EMBL/GenBank/DDBJ whole genome shotgun (WGS) entry which is preliminary data.</text>
</comment>
<keyword evidence="3 6" id="KW-0812">Transmembrane</keyword>